<dbReference type="Pfam" id="PF10342">
    <property type="entry name" value="Kre9_KNH"/>
    <property type="match status" value="1"/>
</dbReference>
<keyword evidence="3" id="KW-0472">Membrane</keyword>
<proteinExistence type="predicted"/>
<dbReference type="InterPro" id="IPR052982">
    <property type="entry name" value="SRP1/TIP1-like"/>
</dbReference>
<feature type="transmembrane region" description="Helical" evidence="3">
    <location>
        <begin position="212"/>
        <end position="234"/>
    </location>
</feature>
<feature type="chain" id="PRO_5013113897" description="Yeast cell wall synthesis Kre9/Knh1-like N-terminal domain-containing protein" evidence="4">
    <location>
        <begin position="24"/>
        <end position="238"/>
    </location>
</feature>
<organism evidence="6 7">
    <name type="scientific">Smittium culicis</name>
    <dbReference type="NCBI Taxonomy" id="133412"/>
    <lineage>
        <taxon>Eukaryota</taxon>
        <taxon>Fungi</taxon>
        <taxon>Fungi incertae sedis</taxon>
        <taxon>Zoopagomycota</taxon>
        <taxon>Kickxellomycotina</taxon>
        <taxon>Harpellomycetes</taxon>
        <taxon>Harpellales</taxon>
        <taxon>Legeriomycetaceae</taxon>
        <taxon>Smittium</taxon>
    </lineage>
</organism>
<feature type="compositionally biased region" description="Basic and acidic residues" evidence="2">
    <location>
        <begin position="141"/>
        <end position="163"/>
    </location>
</feature>
<evidence type="ECO:0000313" key="6">
    <source>
        <dbReference type="EMBL" id="OMJ15859.1"/>
    </source>
</evidence>
<keyword evidence="3" id="KW-1133">Transmembrane helix</keyword>
<evidence type="ECO:0000256" key="1">
    <source>
        <dbReference type="ARBA" id="ARBA00022729"/>
    </source>
</evidence>
<feature type="region of interest" description="Disordered" evidence="2">
    <location>
        <begin position="127"/>
        <end position="206"/>
    </location>
</feature>
<evidence type="ECO:0000259" key="5">
    <source>
        <dbReference type="Pfam" id="PF10342"/>
    </source>
</evidence>
<evidence type="ECO:0000256" key="2">
    <source>
        <dbReference type="SAM" id="MobiDB-lite"/>
    </source>
</evidence>
<evidence type="ECO:0000256" key="4">
    <source>
        <dbReference type="SAM" id="SignalP"/>
    </source>
</evidence>
<evidence type="ECO:0000256" key="3">
    <source>
        <dbReference type="SAM" id="Phobius"/>
    </source>
</evidence>
<keyword evidence="3" id="KW-0812">Transmembrane</keyword>
<dbReference type="PANTHER" id="PTHR40633">
    <property type="entry name" value="MATRIX PROTEIN, PUTATIVE (AFU_ORTHOLOGUE AFUA_8G05410)-RELATED"/>
    <property type="match status" value="1"/>
</dbReference>
<dbReference type="PANTHER" id="PTHR40633:SF1">
    <property type="entry name" value="GPI ANCHORED SERINE-THREONINE RICH PROTEIN (AFU_ORTHOLOGUE AFUA_1G03630)"/>
    <property type="match status" value="1"/>
</dbReference>
<reference evidence="6 7" key="1">
    <citation type="submission" date="2017-01" db="EMBL/GenBank/DDBJ databases">
        <authorList>
            <person name="Mah S.A."/>
            <person name="Swanson W.J."/>
            <person name="Moy G.W."/>
            <person name="Vacquier V.D."/>
        </authorList>
    </citation>
    <scope>NUCLEOTIDE SEQUENCE [LARGE SCALE GENOMIC DNA]</scope>
    <source>
        <strain evidence="6 7">GSMNP</strain>
    </source>
</reference>
<sequence length="238" mass="25457">MLFSAKFMILFAVLFAILSIANASLVITQPLQSSNWKPGNNAAITWMNSERSAPLGGKLIIDLMEGSDPKNLAFVLTITEDVDASKKMLQYKVPSDLPFSKSYSLRFTTELGEQSYSTLFTGGAGDKYDGQVVTGTGGDGNKNDKSTKTEKDVKDAKDVKSDKSGPQPTTSKADNKEKQNNESKSTSIPEIGSVVPNNQPNVKKEGSDNTHLLISGAASSGACIISVTFVAFLMSMLV</sequence>
<feature type="domain" description="Yeast cell wall synthesis Kre9/Knh1-like N-terminal" evidence="5">
    <location>
        <begin position="30"/>
        <end position="121"/>
    </location>
</feature>
<protein>
    <recommendedName>
        <fullName evidence="5">Yeast cell wall synthesis Kre9/Knh1-like N-terminal domain-containing protein</fullName>
    </recommendedName>
</protein>
<dbReference type="InterPro" id="IPR018466">
    <property type="entry name" value="Kre9/Knh1-like_N"/>
</dbReference>
<name>A0A1R1XMN0_9FUNG</name>
<keyword evidence="7" id="KW-1185">Reference proteome</keyword>
<dbReference type="EMBL" id="LSSN01002528">
    <property type="protein sequence ID" value="OMJ15859.1"/>
    <property type="molecule type" value="Genomic_DNA"/>
</dbReference>
<dbReference type="AlphaFoldDB" id="A0A1R1XMN0"/>
<keyword evidence="1 4" id="KW-0732">Signal</keyword>
<dbReference type="Proteomes" id="UP000187283">
    <property type="component" value="Unassembled WGS sequence"/>
</dbReference>
<dbReference type="OrthoDB" id="2260257at2759"/>
<evidence type="ECO:0000313" key="7">
    <source>
        <dbReference type="Proteomes" id="UP000187283"/>
    </source>
</evidence>
<gene>
    <name evidence="6" type="ORF">AYI70_g6978</name>
</gene>
<comment type="caution">
    <text evidence="6">The sequence shown here is derived from an EMBL/GenBank/DDBJ whole genome shotgun (WGS) entry which is preliminary data.</text>
</comment>
<feature type="signal peptide" evidence="4">
    <location>
        <begin position="1"/>
        <end position="23"/>
    </location>
</feature>
<accession>A0A1R1XMN0</accession>
<dbReference type="STRING" id="133412.A0A1R1XMN0"/>